<dbReference type="InterPro" id="IPR007487">
    <property type="entry name" value="ABC_transpt-TYRBP-like"/>
</dbReference>
<dbReference type="AlphaFoldDB" id="A0AAX2J217"/>
<feature type="chain" id="PRO_5043982270" evidence="1">
    <location>
        <begin position="19"/>
        <end position="348"/>
    </location>
</feature>
<evidence type="ECO:0000313" key="2">
    <source>
        <dbReference type="EMBL" id="SQH23990.1"/>
    </source>
</evidence>
<dbReference type="PROSITE" id="PS51257">
    <property type="entry name" value="PROKAR_LIPOPROTEIN"/>
    <property type="match status" value="1"/>
</dbReference>
<name>A0AAX2J217_KINKI</name>
<feature type="signal peptide" evidence="1">
    <location>
        <begin position="1"/>
        <end position="18"/>
    </location>
</feature>
<dbReference type="Gene3D" id="3.40.50.2300">
    <property type="match status" value="2"/>
</dbReference>
<evidence type="ECO:0000256" key="1">
    <source>
        <dbReference type="SAM" id="SignalP"/>
    </source>
</evidence>
<sequence>MFTRRKVLVSLLASTLLAACNQSAPQANNSQAASAAPATTSASGATAATVAGNKRVAITAIVEHPALDAVRAGVIEQLKAEGFEEGKNLTIDFQSAQGNPATAAQIAKKFAGDKPDAVLAIATPSAQAMAAATKDVPIVYAAVTDPVAAKLVGSWDASGTNVTGVSDQLPIEPQIDLMKKIVPNLKTVGYVYSPGEVNSTVVLDQLKADLGKQNIELVAAPAQRTTDVLTAARSLGGKAQVIYTSLDNNIVASFESMYKAANEIKVPLLASDTGSVPRGAVVALGVNYHDIGVKSGKIIARILKGEAAGAIPSQRMTKFDLHISPKHAQEQGITLPDEVVKSATKNVD</sequence>
<dbReference type="CDD" id="cd06325">
    <property type="entry name" value="PBP1_ABC_unchar_transporter"/>
    <property type="match status" value="1"/>
</dbReference>
<organism evidence="2 3">
    <name type="scientific">Kingella kingae</name>
    <dbReference type="NCBI Taxonomy" id="504"/>
    <lineage>
        <taxon>Bacteria</taxon>
        <taxon>Pseudomonadati</taxon>
        <taxon>Pseudomonadota</taxon>
        <taxon>Betaproteobacteria</taxon>
        <taxon>Neisseriales</taxon>
        <taxon>Neisseriaceae</taxon>
        <taxon>Kingella</taxon>
    </lineage>
</organism>
<dbReference type="Proteomes" id="UP000248598">
    <property type="component" value="Chromosome 1"/>
</dbReference>
<dbReference type="SUPFAM" id="SSF53822">
    <property type="entry name" value="Periplasmic binding protein-like I"/>
    <property type="match status" value="1"/>
</dbReference>
<protein>
    <submittedName>
        <fullName evidence="2">ABC-type uncharacterized transport system, periplasmic component</fullName>
    </submittedName>
</protein>
<dbReference type="PANTHER" id="PTHR35271">
    <property type="entry name" value="ABC TRANSPORTER, SUBSTRATE-BINDING LIPOPROTEIN-RELATED"/>
    <property type="match status" value="1"/>
</dbReference>
<dbReference type="RefSeq" id="WP_003787166.1">
    <property type="nucleotide sequence ID" value="NZ_CP091518.1"/>
</dbReference>
<gene>
    <name evidence="2" type="ORF">NCTC10529_00134</name>
</gene>
<proteinExistence type="predicted"/>
<dbReference type="Pfam" id="PF04392">
    <property type="entry name" value="ABC_sub_bind"/>
    <property type="match status" value="1"/>
</dbReference>
<dbReference type="InterPro" id="IPR028082">
    <property type="entry name" value="Peripla_BP_I"/>
</dbReference>
<evidence type="ECO:0000313" key="3">
    <source>
        <dbReference type="Proteomes" id="UP000248598"/>
    </source>
</evidence>
<accession>A0AAX2J217</accession>
<dbReference type="PANTHER" id="PTHR35271:SF1">
    <property type="entry name" value="ABC TRANSPORTER, SUBSTRATE-BINDING LIPOPROTEIN"/>
    <property type="match status" value="1"/>
</dbReference>
<reference evidence="2 3" key="1">
    <citation type="submission" date="2018-06" db="EMBL/GenBank/DDBJ databases">
        <authorList>
            <consortium name="Pathogen Informatics"/>
            <person name="Doyle S."/>
        </authorList>
    </citation>
    <scope>NUCLEOTIDE SEQUENCE [LARGE SCALE GENOMIC DNA]</scope>
    <source>
        <strain evidence="2 3">NCTC10529</strain>
    </source>
</reference>
<keyword evidence="1" id="KW-0732">Signal</keyword>
<dbReference type="EMBL" id="LS483426">
    <property type="protein sequence ID" value="SQH23990.1"/>
    <property type="molecule type" value="Genomic_DNA"/>
</dbReference>
<dbReference type="GeneID" id="93261464"/>